<evidence type="ECO:0000256" key="4">
    <source>
        <dbReference type="ARBA" id="ARBA00015111"/>
    </source>
</evidence>
<feature type="compositionally biased region" description="Basic residues" evidence="13">
    <location>
        <begin position="1"/>
        <end position="42"/>
    </location>
</feature>
<keyword evidence="6" id="KW-0217">Developmental protein</keyword>
<keyword evidence="5" id="KW-0158">Chromosome</keyword>
<gene>
    <name evidence="14" type="primary">TNP1</name>
</gene>
<dbReference type="InterPro" id="IPR001319">
    <property type="entry name" value="Nuclear_transition_prot1"/>
</dbReference>
<dbReference type="InterPro" id="IPR020062">
    <property type="entry name" value="Nuclear_transition_prot1_CS"/>
</dbReference>
<keyword evidence="8" id="KW-0221">Differentiation</keyword>
<evidence type="ECO:0000256" key="7">
    <source>
        <dbReference type="ARBA" id="ARBA00022553"/>
    </source>
</evidence>
<evidence type="ECO:0000313" key="15">
    <source>
        <dbReference type="Proteomes" id="UP000694387"/>
    </source>
</evidence>
<keyword evidence="15" id="KW-1185">Reference proteome</keyword>
<dbReference type="Ensembl" id="ENSEAST00005039735.1">
    <property type="protein sequence ID" value="ENSEASP00005046936.1"/>
    <property type="gene ID" value="ENSEASG00005025318.1"/>
</dbReference>
<dbReference type="GO" id="GO:0000786">
    <property type="term" value="C:nucleosome"/>
    <property type="evidence" value="ECO:0007669"/>
    <property type="project" value="UniProtKB-KW"/>
</dbReference>
<dbReference type="GO" id="GO:0006338">
    <property type="term" value="P:chromatin remodeling"/>
    <property type="evidence" value="ECO:0007669"/>
    <property type="project" value="TreeGrafter"/>
</dbReference>
<evidence type="ECO:0000256" key="11">
    <source>
        <dbReference type="ARBA" id="ARBA00023242"/>
    </source>
</evidence>
<dbReference type="PANTHER" id="PTHR17486:SF0">
    <property type="entry name" value="SPERMATID NUCLEAR TRANSITION PROTEIN 1"/>
    <property type="match status" value="1"/>
</dbReference>
<feature type="compositionally biased region" description="Basic and acidic residues" evidence="13">
    <location>
        <begin position="103"/>
        <end position="113"/>
    </location>
</feature>
<evidence type="ECO:0000256" key="1">
    <source>
        <dbReference type="ARBA" id="ARBA00004123"/>
    </source>
</evidence>
<evidence type="ECO:0000256" key="5">
    <source>
        <dbReference type="ARBA" id="ARBA00022454"/>
    </source>
</evidence>
<keyword evidence="11" id="KW-0539">Nucleus</keyword>
<evidence type="ECO:0000256" key="12">
    <source>
        <dbReference type="ARBA" id="ARBA00023269"/>
    </source>
</evidence>
<dbReference type="Proteomes" id="UP000694387">
    <property type="component" value="Chromosome 19"/>
</dbReference>
<organism evidence="14 15">
    <name type="scientific">Equus asinus</name>
    <name type="common">Donkey</name>
    <name type="synonym">Equus africanus asinus</name>
    <dbReference type="NCBI Taxonomy" id="9793"/>
    <lineage>
        <taxon>Eukaryota</taxon>
        <taxon>Metazoa</taxon>
        <taxon>Chordata</taxon>
        <taxon>Craniata</taxon>
        <taxon>Vertebrata</taxon>
        <taxon>Euteleostomi</taxon>
        <taxon>Mammalia</taxon>
        <taxon>Eutheria</taxon>
        <taxon>Laurasiatheria</taxon>
        <taxon>Perissodactyla</taxon>
        <taxon>Equidae</taxon>
        <taxon>Equus</taxon>
    </lineage>
</organism>
<protein>
    <recommendedName>
        <fullName evidence="4">Spermatid nuclear transition protein 1</fullName>
    </recommendedName>
</protein>
<keyword evidence="7" id="KW-0597">Phosphoprotein</keyword>
<dbReference type="Pfam" id="PF02079">
    <property type="entry name" value="TP1"/>
    <property type="match status" value="1"/>
</dbReference>
<feature type="region of interest" description="Disordered" evidence="13">
    <location>
        <begin position="1"/>
        <end position="51"/>
    </location>
</feature>
<name>A0A9L0J106_EQUAS</name>
<reference evidence="14" key="3">
    <citation type="submission" date="2025-09" db="UniProtKB">
        <authorList>
            <consortium name="Ensembl"/>
        </authorList>
    </citation>
    <scope>IDENTIFICATION</scope>
</reference>
<dbReference type="PANTHER" id="PTHR17486">
    <property type="entry name" value="SPERMATID NUCLEAR TRANSITION PROTEIN 1"/>
    <property type="match status" value="1"/>
</dbReference>
<evidence type="ECO:0000256" key="2">
    <source>
        <dbReference type="ARBA" id="ARBA00004286"/>
    </source>
</evidence>
<dbReference type="GO" id="GO:0007290">
    <property type="term" value="P:spermatid nucleus elongation"/>
    <property type="evidence" value="ECO:0007669"/>
    <property type="project" value="TreeGrafter"/>
</dbReference>
<reference evidence="14 15" key="1">
    <citation type="journal article" date="2020" name="Nat. Commun.">
        <title>Donkey genomes provide new insights into domestication and selection for coat color.</title>
        <authorList>
            <person name="Wang"/>
            <person name="C."/>
            <person name="Li"/>
            <person name="H."/>
            <person name="Guo"/>
            <person name="Y."/>
            <person name="Huang"/>
            <person name="J."/>
            <person name="Sun"/>
            <person name="Y."/>
            <person name="Min"/>
            <person name="J."/>
            <person name="Wang"/>
            <person name="J."/>
            <person name="Fang"/>
            <person name="X."/>
            <person name="Zhao"/>
            <person name="Z."/>
            <person name="Wang"/>
            <person name="S."/>
            <person name="Zhang"/>
            <person name="Y."/>
            <person name="Liu"/>
            <person name="Q."/>
            <person name="Jiang"/>
            <person name="Q."/>
            <person name="Wang"/>
            <person name="X."/>
            <person name="Guo"/>
            <person name="Y."/>
            <person name="Yang"/>
            <person name="C."/>
            <person name="Wang"/>
            <person name="Y."/>
            <person name="Tian"/>
            <person name="F."/>
            <person name="Zhuang"/>
            <person name="G."/>
            <person name="Fan"/>
            <person name="Y."/>
            <person name="Gao"/>
            <person name="Q."/>
            <person name="Li"/>
            <person name="Y."/>
            <person name="Ju"/>
            <person name="Z."/>
            <person name="Li"/>
            <person name="J."/>
            <person name="Li"/>
            <person name="R."/>
            <person name="Hou"/>
            <person name="M."/>
            <person name="Yang"/>
            <person name="G."/>
            <person name="Liu"/>
            <person name="G."/>
            <person name="Liu"/>
            <person name="W."/>
            <person name="Guo"/>
            <person name="J."/>
            <person name="Pan"/>
            <person name="S."/>
            <person name="Fan"/>
            <person name="G."/>
            <person name="Zhang"/>
            <person name="W."/>
            <person name="Zhang"/>
            <person name="R."/>
            <person name="Yu"/>
            <person name="J."/>
            <person name="Zhang"/>
            <person name="X."/>
            <person name="Yin"/>
            <person name="Q."/>
            <person name="Ji"/>
            <person name="C."/>
            <person name="Jin"/>
            <person name="Y."/>
            <person name="Yue"/>
            <person name="G."/>
            <person name="Liu"/>
            <person name="M."/>
            <person name="Xu"/>
            <person name="J."/>
            <person name="Liu"/>
            <person name="S."/>
            <person name="Jordana"/>
            <person name="J."/>
            <person name="Noce"/>
            <person name="A."/>
            <person name="Amills"/>
            <person name="M."/>
            <person name="Wu"/>
            <person name="D.D."/>
            <person name="Li"/>
            <person name="S."/>
            <person name="Zhou"/>
            <person name="X. and Zhong"/>
            <person name="J."/>
        </authorList>
    </citation>
    <scope>NUCLEOTIDE SEQUENCE [LARGE SCALE GENOMIC DNA]</scope>
</reference>
<keyword evidence="10" id="KW-0238">DNA-binding</keyword>
<evidence type="ECO:0000256" key="8">
    <source>
        <dbReference type="ARBA" id="ARBA00022782"/>
    </source>
</evidence>
<sequence length="124" mass="14002">MSTSRKLKSHGMRRGKNRAPHKGVKRGGSKRKYRKGSLKSRKRGDDGRKRMNVYLLTRVPVAHMSFLHSQSQLPLPRVTPPAGSALVDFKQHQAARGQPKGDCQGDLKSDQSQREPIMWIKCQS</sequence>
<keyword evidence="9" id="KW-0744">Spermatogenesis</keyword>
<dbReference type="GO" id="GO:0003677">
    <property type="term" value="F:DNA binding"/>
    <property type="evidence" value="ECO:0007669"/>
    <property type="project" value="UniProtKB-KW"/>
</dbReference>
<accession>A0A9L0J106</accession>
<evidence type="ECO:0000256" key="13">
    <source>
        <dbReference type="SAM" id="MobiDB-lite"/>
    </source>
</evidence>
<evidence type="ECO:0000313" key="14">
    <source>
        <dbReference type="Ensembl" id="ENSEASP00005046936.1"/>
    </source>
</evidence>
<comment type="subcellular location">
    <subcellularLocation>
        <location evidence="2">Chromosome</location>
    </subcellularLocation>
    <subcellularLocation>
        <location evidence="1">Nucleus</location>
    </subcellularLocation>
</comment>
<evidence type="ECO:0000256" key="3">
    <source>
        <dbReference type="ARBA" id="ARBA00005481"/>
    </source>
</evidence>
<evidence type="ECO:0000256" key="6">
    <source>
        <dbReference type="ARBA" id="ARBA00022473"/>
    </source>
</evidence>
<dbReference type="GeneTree" id="ENSGT00390000000539"/>
<dbReference type="GO" id="GO:0001673">
    <property type="term" value="C:male germ cell nucleus"/>
    <property type="evidence" value="ECO:0007669"/>
    <property type="project" value="TreeGrafter"/>
</dbReference>
<dbReference type="PROSITE" id="PS00541">
    <property type="entry name" value="TP1"/>
    <property type="match status" value="1"/>
</dbReference>
<proteinExistence type="inferred from homology"/>
<evidence type="ECO:0000256" key="9">
    <source>
        <dbReference type="ARBA" id="ARBA00022871"/>
    </source>
</evidence>
<keyword evidence="12" id="KW-0544">Nucleosome core</keyword>
<comment type="similarity">
    <text evidence="3">Belongs to the nuclear transition protein 1 family.</text>
</comment>
<evidence type="ECO:0000256" key="10">
    <source>
        <dbReference type="ARBA" id="ARBA00023125"/>
    </source>
</evidence>
<reference evidence="14" key="2">
    <citation type="submission" date="2025-08" db="UniProtKB">
        <authorList>
            <consortium name="Ensembl"/>
        </authorList>
    </citation>
    <scope>IDENTIFICATION</scope>
</reference>
<dbReference type="AlphaFoldDB" id="A0A9L0J106"/>
<feature type="region of interest" description="Disordered" evidence="13">
    <location>
        <begin position="91"/>
        <end position="115"/>
    </location>
</feature>